<keyword evidence="2" id="KW-1185">Reference proteome</keyword>
<proteinExistence type="predicted"/>
<dbReference type="Proteomes" id="UP001162131">
    <property type="component" value="Unassembled WGS sequence"/>
</dbReference>
<protein>
    <submittedName>
        <fullName evidence="1">Uncharacterized protein</fullName>
    </submittedName>
</protein>
<reference evidence="1" key="1">
    <citation type="submission" date="2021-09" db="EMBL/GenBank/DDBJ databases">
        <authorList>
            <consortium name="AG Swart"/>
            <person name="Singh M."/>
            <person name="Singh A."/>
            <person name="Seah K."/>
            <person name="Emmerich C."/>
        </authorList>
    </citation>
    <scope>NUCLEOTIDE SEQUENCE</scope>
    <source>
        <strain evidence="1">ATCC30299</strain>
    </source>
</reference>
<accession>A0AAU9IEA6</accession>
<evidence type="ECO:0000313" key="1">
    <source>
        <dbReference type="EMBL" id="CAG9311802.1"/>
    </source>
</evidence>
<dbReference type="AlphaFoldDB" id="A0AAU9IEA6"/>
<gene>
    <name evidence="1" type="ORF">BSTOLATCC_MIC5062</name>
</gene>
<sequence length="130" mass="15110">MQRSNKNVVSTKQIAYQSHISKSLPIPFITNQFGKHQIWFEKILDHKTYINQFSPKSVSHSRSNSNIALTNRSMSRLTSCSTPWYNHNSYTQRGNYSVFKPFQGSQIPLHRKAKSMGEDMVQQLSVSFRR</sequence>
<organism evidence="1 2">
    <name type="scientific">Blepharisma stoltei</name>
    <dbReference type="NCBI Taxonomy" id="1481888"/>
    <lineage>
        <taxon>Eukaryota</taxon>
        <taxon>Sar</taxon>
        <taxon>Alveolata</taxon>
        <taxon>Ciliophora</taxon>
        <taxon>Postciliodesmatophora</taxon>
        <taxon>Heterotrichea</taxon>
        <taxon>Heterotrichida</taxon>
        <taxon>Blepharismidae</taxon>
        <taxon>Blepharisma</taxon>
    </lineage>
</organism>
<comment type="caution">
    <text evidence="1">The sequence shown here is derived from an EMBL/GenBank/DDBJ whole genome shotgun (WGS) entry which is preliminary data.</text>
</comment>
<name>A0AAU9IEA6_9CILI</name>
<dbReference type="EMBL" id="CAJZBQ010000005">
    <property type="protein sequence ID" value="CAG9311802.1"/>
    <property type="molecule type" value="Genomic_DNA"/>
</dbReference>
<evidence type="ECO:0000313" key="2">
    <source>
        <dbReference type="Proteomes" id="UP001162131"/>
    </source>
</evidence>